<evidence type="ECO:0000256" key="4">
    <source>
        <dbReference type="ARBA" id="ARBA00022679"/>
    </source>
</evidence>
<proteinExistence type="inferred from homology"/>
<dbReference type="InterPro" id="IPR001173">
    <property type="entry name" value="Glyco_trans_2-like"/>
</dbReference>
<evidence type="ECO:0000313" key="8">
    <source>
        <dbReference type="Proteomes" id="UP000555411"/>
    </source>
</evidence>
<evidence type="ECO:0000256" key="1">
    <source>
        <dbReference type="ARBA" id="ARBA00001946"/>
    </source>
</evidence>
<keyword evidence="4 7" id="KW-0808">Transferase</keyword>
<evidence type="ECO:0000259" key="6">
    <source>
        <dbReference type="Pfam" id="PF00535"/>
    </source>
</evidence>
<dbReference type="EMBL" id="JACLQD010000004">
    <property type="protein sequence ID" value="MBC2836854.1"/>
    <property type="molecule type" value="Genomic_DNA"/>
</dbReference>
<dbReference type="PANTHER" id="PTHR48090">
    <property type="entry name" value="UNDECAPRENYL-PHOSPHATE 4-DEOXY-4-FORMAMIDO-L-ARABINOSE TRANSFERASE-RELATED"/>
    <property type="match status" value="1"/>
</dbReference>
<accession>A0A842ICN1</accession>
<comment type="caution">
    <text evidence="7">The sequence shown here is derived from an EMBL/GenBank/DDBJ whole genome shotgun (WGS) entry which is preliminary data.</text>
</comment>
<dbReference type="GO" id="GO:0016757">
    <property type="term" value="F:glycosyltransferase activity"/>
    <property type="evidence" value="ECO:0007669"/>
    <property type="project" value="UniProtKB-KW"/>
</dbReference>
<evidence type="ECO:0000256" key="5">
    <source>
        <dbReference type="ARBA" id="ARBA00022842"/>
    </source>
</evidence>
<feature type="domain" description="Glycosyltransferase 2-like" evidence="6">
    <location>
        <begin position="4"/>
        <end position="106"/>
    </location>
</feature>
<name>A0A842ICN1_9RHOB</name>
<keyword evidence="5" id="KW-0460">Magnesium</keyword>
<dbReference type="PANTHER" id="PTHR48090:SF10">
    <property type="entry name" value="GLUCOSYL-3-PHOSPHOGLYCERATE SYNTHASE"/>
    <property type="match status" value="1"/>
</dbReference>
<reference evidence="7 8" key="1">
    <citation type="journal article" date="2017" name="Int. J. Syst. Evol. Microbiol.">
        <title>Gemmobacter straminiformis sp. nov., isolated from an artificial fountain.</title>
        <authorList>
            <person name="Kang J.Y."/>
            <person name="Kim M.J."/>
            <person name="Chun J."/>
            <person name="Son K.P."/>
            <person name="Jahng K.Y."/>
        </authorList>
    </citation>
    <scope>NUCLEOTIDE SEQUENCE [LARGE SCALE GENOMIC DNA]</scope>
    <source>
        <strain evidence="7 8">CAM-8</strain>
    </source>
</reference>
<gene>
    <name evidence="7" type="ORF">H7F16_15150</name>
</gene>
<dbReference type="Proteomes" id="UP000555411">
    <property type="component" value="Unassembled WGS sequence"/>
</dbReference>
<dbReference type="Pfam" id="PF00535">
    <property type="entry name" value="Glycos_transf_2"/>
    <property type="match status" value="1"/>
</dbReference>
<evidence type="ECO:0000256" key="2">
    <source>
        <dbReference type="ARBA" id="ARBA00006739"/>
    </source>
</evidence>
<sequence length="225" mass="24248">MRVSCLIPAHNEAPRIGAVLDAALANPLIDEVIVIDDGSTDATAHVAARPGVRLLHMAQNGGKTRALAAGIALSQGRYLLFLDADLVGLTPRDLTRLLLPVLTGKAATSISLRRNAPFLWRWIGLDYISGERVLPRAMIAPHAEALCRLPRFGVEVYINALWIAARHPIAVVRWRGVASPTKARKRGLVAGIRADIAMLHDIARAIGPAAALRQILSLLRQSRSA</sequence>
<dbReference type="RefSeq" id="WP_185798458.1">
    <property type="nucleotide sequence ID" value="NZ_JACLQD010000004.1"/>
</dbReference>
<keyword evidence="8" id="KW-1185">Reference proteome</keyword>
<protein>
    <submittedName>
        <fullName evidence="7">Glycosyltransferase family 2 protein</fullName>
    </submittedName>
</protein>
<evidence type="ECO:0000313" key="7">
    <source>
        <dbReference type="EMBL" id="MBC2836854.1"/>
    </source>
</evidence>
<comment type="cofactor">
    <cofactor evidence="1">
        <name>Mg(2+)</name>
        <dbReference type="ChEBI" id="CHEBI:18420"/>
    </cofactor>
</comment>
<keyword evidence="3" id="KW-0328">Glycosyltransferase</keyword>
<dbReference type="SUPFAM" id="SSF53448">
    <property type="entry name" value="Nucleotide-diphospho-sugar transferases"/>
    <property type="match status" value="1"/>
</dbReference>
<evidence type="ECO:0000256" key="3">
    <source>
        <dbReference type="ARBA" id="ARBA00022676"/>
    </source>
</evidence>
<dbReference type="InterPro" id="IPR050256">
    <property type="entry name" value="Glycosyltransferase_2"/>
</dbReference>
<dbReference type="InterPro" id="IPR029044">
    <property type="entry name" value="Nucleotide-diphossugar_trans"/>
</dbReference>
<dbReference type="AlphaFoldDB" id="A0A842ICN1"/>
<dbReference type="CDD" id="cd04179">
    <property type="entry name" value="DPM_DPG-synthase_like"/>
    <property type="match status" value="1"/>
</dbReference>
<organism evidence="7 8">
    <name type="scientific">Paragemmobacter straminiformis</name>
    <dbReference type="NCBI Taxonomy" id="2045119"/>
    <lineage>
        <taxon>Bacteria</taxon>
        <taxon>Pseudomonadati</taxon>
        <taxon>Pseudomonadota</taxon>
        <taxon>Alphaproteobacteria</taxon>
        <taxon>Rhodobacterales</taxon>
        <taxon>Paracoccaceae</taxon>
        <taxon>Paragemmobacter</taxon>
    </lineage>
</organism>
<comment type="similarity">
    <text evidence="2">Belongs to the glycosyltransferase 2 family.</text>
</comment>
<dbReference type="Gene3D" id="3.90.550.10">
    <property type="entry name" value="Spore Coat Polysaccharide Biosynthesis Protein SpsA, Chain A"/>
    <property type="match status" value="1"/>
</dbReference>